<dbReference type="Gramene" id="Mp3g18200.1">
    <property type="protein sequence ID" value="Mp3g18200.1.cds1"/>
    <property type="gene ID" value="Mp3g18200"/>
</dbReference>
<gene>
    <name evidence="1" type="ORF">MARPO_0140s0021</name>
</gene>
<dbReference type="Gramene" id="Mp3g18200.2">
    <property type="protein sequence ID" value="Mp3g18200.2.cds1"/>
    <property type="gene ID" value="Mp3g18200"/>
</dbReference>
<reference evidence="1" key="2">
    <citation type="submission" date="2017-12" db="EMBL/GenBank/DDBJ databases">
        <title>WGS assembly of Marchantia polymorpha.</title>
        <authorList>
            <person name="Bowman J.L."/>
            <person name="Kohchi T."/>
            <person name="Yamato K.T."/>
            <person name="Jenkins J."/>
            <person name="Shu S."/>
            <person name="Ishizaki K."/>
            <person name="Yamaoka S."/>
            <person name="Nishihama R."/>
            <person name="Nakamura Y."/>
            <person name="Berger F."/>
            <person name="Adam C."/>
            <person name="Aki S.S."/>
            <person name="Althoff F."/>
            <person name="Araki T."/>
            <person name="Arteaga-Vazquez M.A."/>
            <person name="Balasubrmanian S."/>
            <person name="Bauer D."/>
            <person name="Boehm C.R."/>
            <person name="Briginshaw L."/>
            <person name="Caballero-Perez J."/>
            <person name="Catarino B."/>
            <person name="Chen F."/>
            <person name="Chiyoda S."/>
            <person name="Chovatia M."/>
            <person name="Davies K.M."/>
            <person name="Delmans M."/>
            <person name="Demura T."/>
            <person name="Dierschke T."/>
            <person name="Dolan L."/>
            <person name="Dorantes-Acosta A.E."/>
            <person name="Eklund D.M."/>
            <person name="Florent S.N."/>
            <person name="Flores-Sandoval E."/>
            <person name="Fujiyama A."/>
            <person name="Fukuzawa H."/>
            <person name="Galik B."/>
            <person name="Grimanelli D."/>
            <person name="Grimwood J."/>
            <person name="Grossniklaus U."/>
            <person name="Hamada T."/>
            <person name="Haseloff J."/>
            <person name="Hetherington A.J."/>
            <person name="Higo A."/>
            <person name="Hirakawa Y."/>
            <person name="Hundley H.N."/>
            <person name="Ikeda Y."/>
            <person name="Inoue K."/>
            <person name="Inoue S."/>
            <person name="Ishida S."/>
            <person name="Jia Q."/>
            <person name="Kakita M."/>
            <person name="Kanazawa T."/>
            <person name="Kawai Y."/>
            <person name="Kawashima T."/>
            <person name="Kennedy M."/>
            <person name="Kinose K."/>
            <person name="Kinoshita T."/>
            <person name="Kohara Y."/>
            <person name="Koide E."/>
            <person name="Komatsu K."/>
            <person name="Kopischke S."/>
            <person name="Kubo M."/>
            <person name="Kyozuka J."/>
            <person name="Lagercrantz U."/>
            <person name="Lin S.S."/>
            <person name="Lindquist E."/>
            <person name="Lipzen A.M."/>
            <person name="Lu C."/>
            <person name="Luna E.D."/>
            <person name="Martienssen R.A."/>
            <person name="Minamino N."/>
            <person name="Mizutani M."/>
            <person name="Mizutani M."/>
            <person name="Mochizuki N."/>
            <person name="Monte I."/>
            <person name="Mosher R."/>
            <person name="Nagasaki H."/>
            <person name="Nakagami H."/>
            <person name="Naramoto S."/>
            <person name="Nishitani K."/>
            <person name="Ohtani M."/>
            <person name="Okamoto T."/>
            <person name="Okumura M."/>
            <person name="Phillips J."/>
            <person name="Pollak B."/>
            <person name="Reinders A."/>
            <person name="Roevekamp M."/>
            <person name="Sano R."/>
            <person name="Sawa S."/>
            <person name="Schmid M.W."/>
            <person name="Shirakawa M."/>
            <person name="Solano R."/>
            <person name="Spunde A."/>
            <person name="Suetsugu N."/>
            <person name="Sugano S."/>
            <person name="Sugiyama A."/>
            <person name="Sun R."/>
            <person name="Suzuki Y."/>
            <person name="Takenaka M."/>
            <person name="Takezawa D."/>
            <person name="Tomogane H."/>
            <person name="Tsuzuki M."/>
            <person name="Ueda T."/>
            <person name="Umeda M."/>
            <person name="Ward J.M."/>
            <person name="Watanabe Y."/>
            <person name="Yazaki K."/>
            <person name="Yokoyama R."/>
            <person name="Yoshitake Y."/>
            <person name="Yotsui I."/>
            <person name="Zachgo S."/>
            <person name="Schmutz J."/>
        </authorList>
    </citation>
    <scope>NUCLEOTIDE SEQUENCE [LARGE SCALE GENOMIC DNA]</scope>
    <source>
        <strain evidence="1">Tak-1</strain>
    </source>
</reference>
<proteinExistence type="predicted"/>
<evidence type="ECO:0000313" key="1">
    <source>
        <dbReference type="EMBL" id="PTQ29487.1"/>
    </source>
</evidence>
<reference evidence="2" key="1">
    <citation type="journal article" date="2017" name="Cell">
        <title>Insights into land plant evolution garnered from the Marchantia polymorpha genome.</title>
        <authorList>
            <person name="Bowman J.L."/>
            <person name="Kohchi T."/>
            <person name="Yamato K.T."/>
            <person name="Jenkins J."/>
            <person name="Shu S."/>
            <person name="Ishizaki K."/>
            <person name="Yamaoka S."/>
            <person name="Nishihama R."/>
            <person name="Nakamura Y."/>
            <person name="Berger F."/>
            <person name="Adam C."/>
            <person name="Aki S.S."/>
            <person name="Althoff F."/>
            <person name="Araki T."/>
            <person name="Arteaga-Vazquez M.A."/>
            <person name="Balasubrmanian S."/>
            <person name="Barry K."/>
            <person name="Bauer D."/>
            <person name="Boehm C.R."/>
            <person name="Briginshaw L."/>
            <person name="Caballero-Perez J."/>
            <person name="Catarino B."/>
            <person name="Chen F."/>
            <person name="Chiyoda S."/>
            <person name="Chovatia M."/>
            <person name="Davies K.M."/>
            <person name="Delmans M."/>
            <person name="Demura T."/>
            <person name="Dierschke T."/>
            <person name="Dolan L."/>
            <person name="Dorantes-Acosta A.E."/>
            <person name="Eklund D.M."/>
            <person name="Florent S.N."/>
            <person name="Flores-Sandoval E."/>
            <person name="Fujiyama A."/>
            <person name="Fukuzawa H."/>
            <person name="Galik B."/>
            <person name="Grimanelli D."/>
            <person name="Grimwood J."/>
            <person name="Grossniklaus U."/>
            <person name="Hamada T."/>
            <person name="Haseloff J."/>
            <person name="Hetherington A.J."/>
            <person name="Higo A."/>
            <person name="Hirakawa Y."/>
            <person name="Hundley H.N."/>
            <person name="Ikeda Y."/>
            <person name="Inoue K."/>
            <person name="Inoue S.I."/>
            <person name="Ishida S."/>
            <person name="Jia Q."/>
            <person name="Kakita M."/>
            <person name="Kanazawa T."/>
            <person name="Kawai Y."/>
            <person name="Kawashima T."/>
            <person name="Kennedy M."/>
            <person name="Kinose K."/>
            <person name="Kinoshita T."/>
            <person name="Kohara Y."/>
            <person name="Koide E."/>
            <person name="Komatsu K."/>
            <person name="Kopischke S."/>
            <person name="Kubo M."/>
            <person name="Kyozuka J."/>
            <person name="Lagercrantz U."/>
            <person name="Lin S.S."/>
            <person name="Lindquist E."/>
            <person name="Lipzen A.M."/>
            <person name="Lu C.W."/>
            <person name="De Luna E."/>
            <person name="Martienssen R.A."/>
            <person name="Minamino N."/>
            <person name="Mizutani M."/>
            <person name="Mizutani M."/>
            <person name="Mochizuki N."/>
            <person name="Monte I."/>
            <person name="Mosher R."/>
            <person name="Nagasaki H."/>
            <person name="Nakagami H."/>
            <person name="Naramoto S."/>
            <person name="Nishitani K."/>
            <person name="Ohtani M."/>
            <person name="Okamoto T."/>
            <person name="Okumura M."/>
            <person name="Phillips J."/>
            <person name="Pollak B."/>
            <person name="Reinders A."/>
            <person name="Rovekamp M."/>
            <person name="Sano R."/>
            <person name="Sawa S."/>
            <person name="Schmid M.W."/>
            <person name="Shirakawa M."/>
            <person name="Solano R."/>
            <person name="Spunde A."/>
            <person name="Suetsugu N."/>
            <person name="Sugano S."/>
            <person name="Sugiyama A."/>
            <person name="Sun R."/>
            <person name="Suzuki Y."/>
            <person name="Takenaka M."/>
            <person name="Takezawa D."/>
            <person name="Tomogane H."/>
            <person name="Tsuzuki M."/>
            <person name="Ueda T."/>
            <person name="Umeda M."/>
            <person name="Ward J.M."/>
            <person name="Watanabe Y."/>
            <person name="Yazaki K."/>
            <person name="Yokoyama R."/>
            <person name="Yoshitake Y."/>
            <person name="Yotsui I."/>
            <person name="Zachgo S."/>
            <person name="Schmutz J."/>
        </authorList>
    </citation>
    <scope>NUCLEOTIDE SEQUENCE [LARGE SCALE GENOMIC DNA]</scope>
    <source>
        <strain evidence="2">Tak-1</strain>
    </source>
</reference>
<dbReference type="EMBL" id="KZ772946">
    <property type="protein sequence ID" value="PTQ29487.1"/>
    <property type="molecule type" value="Genomic_DNA"/>
</dbReference>
<organism evidence="1 2">
    <name type="scientific">Marchantia polymorpha</name>
    <name type="common">Common liverwort</name>
    <name type="synonym">Marchantia aquatica</name>
    <dbReference type="NCBI Taxonomy" id="3197"/>
    <lineage>
        <taxon>Eukaryota</taxon>
        <taxon>Viridiplantae</taxon>
        <taxon>Streptophyta</taxon>
        <taxon>Embryophyta</taxon>
        <taxon>Marchantiophyta</taxon>
        <taxon>Marchantiopsida</taxon>
        <taxon>Marchantiidae</taxon>
        <taxon>Marchantiales</taxon>
        <taxon>Marchantiaceae</taxon>
        <taxon>Marchantia</taxon>
    </lineage>
</organism>
<evidence type="ECO:0000313" key="2">
    <source>
        <dbReference type="Proteomes" id="UP000244005"/>
    </source>
</evidence>
<protein>
    <submittedName>
        <fullName evidence="1">Uncharacterized protein</fullName>
    </submittedName>
</protein>
<sequence length="132" mass="14750">MLCHRSWFQSSHHSIPESNVFLPLVTVIPSVSSLRWCKLILSRIVSISSSPQGATIYHDILFTVLTGVARKFVWKVTFPSGEENLVKLWSTMRSSCRSSLVSFSAHYVASRKSSPYVCRMGILGRVSNLTSS</sequence>
<accession>A0A2R6W6K6</accession>
<dbReference type="EMBL" id="KZ772946">
    <property type="protein sequence ID" value="PTQ29486.1"/>
    <property type="molecule type" value="Genomic_DNA"/>
</dbReference>
<dbReference type="Proteomes" id="UP000244005">
    <property type="component" value="Unassembled WGS sequence"/>
</dbReference>
<name>A0A2R6W6K6_MARPO</name>
<dbReference type="AlphaFoldDB" id="A0A2R6W6K6"/>
<keyword evidence="2" id="KW-1185">Reference proteome</keyword>